<dbReference type="NCBIfam" id="NF002017">
    <property type="entry name" value="PRK00823.1-2"/>
    <property type="match status" value="1"/>
</dbReference>
<evidence type="ECO:0000256" key="3">
    <source>
        <dbReference type="ARBA" id="ARBA00013252"/>
    </source>
</evidence>
<proteinExistence type="inferred from homology"/>
<name>A0A6J7DTZ7_9ZZZZ</name>
<dbReference type="EC" id="4.2.1.96" evidence="3"/>
<evidence type="ECO:0000256" key="4">
    <source>
        <dbReference type="ARBA" id="ARBA00023239"/>
    </source>
</evidence>
<dbReference type="Pfam" id="PF01329">
    <property type="entry name" value="Pterin_4a"/>
    <property type="match status" value="1"/>
</dbReference>
<keyword evidence="4" id="KW-0456">Lyase</keyword>
<dbReference type="PANTHER" id="PTHR12599:SF0">
    <property type="entry name" value="PTERIN-4-ALPHA-CARBINOLAMINE DEHYDRATASE"/>
    <property type="match status" value="1"/>
</dbReference>
<dbReference type="InterPro" id="IPR001533">
    <property type="entry name" value="Pterin_deHydtase"/>
</dbReference>
<dbReference type="AlphaFoldDB" id="A0A6J7DTZ7"/>
<dbReference type="GO" id="GO:0006729">
    <property type="term" value="P:tetrahydrobiopterin biosynthetic process"/>
    <property type="evidence" value="ECO:0007669"/>
    <property type="project" value="InterPro"/>
</dbReference>
<dbReference type="SUPFAM" id="SSF55248">
    <property type="entry name" value="PCD-like"/>
    <property type="match status" value="1"/>
</dbReference>
<comment type="catalytic activity">
    <reaction evidence="1">
        <text>(4aS,6R)-4a-hydroxy-L-erythro-5,6,7,8-tetrahydrobiopterin = (6R)-L-erythro-6,7-dihydrobiopterin + H2O</text>
        <dbReference type="Rhea" id="RHEA:11920"/>
        <dbReference type="ChEBI" id="CHEBI:15377"/>
        <dbReference type="ChEBI" id="CHEBI:15642"/>
        <dbReference type="ChEBI" id="CHEBI:43120"/>
        <dbReference type="EC" id="4.2.1.96"/>
    </reaction>
</comment>
<protein>
    <recommendedName>
        <fullName evidence="3">4a-hydroxytetrahydrobiopterin dehydratase</fullName>
        <ecNumber evidence="3">4.2.1.96</ecNumber>
    </recommendedName>
</protein>
<evidence type="ECO:0000313" key="5">
    <source>
        <dbReference type="EMBL" id="CAB4874107.1"/>
    </source>
</evidence>
<evidence type="ECO:0000256" key="1">
    <source>
        <dbReference type="ARBA" id="ARBA00001554"/>
    </source>
</evidence>
<evidence type="ECO:0000256" key="2">
    <source>
        <dbReference type="ARBA" id="ARBA00006472"/>
    </source>
</evidence>
<dbReference type="PANTHER" id="PTHR12599">
    <property type="entry name" value="PTERIN-4-ALPHA-CARBINOLAMINE DEHYDRATASE"/>
    <property type="match status" value="1"/>
</dbReference>
<dbReference type="Gene3D" id="3.30.1360.20">
    <property type="entry name" value="Transcriptional coactivator/pterin dehydratase"/>
    <property type="match status" value="1"/>
</dbReference>
<organism evidence="5">
    <name type="scientific">freshwater metagenome</name>
    <dbReference type="NCBI Taxonomy" id="449393"/>
    <lineage>
        <taxon>unclassified sequences</taxon>
        <taxon>metagenomes</taxon>
        <taxon>ecological metagenomes</taxon>
    </lineage>
</organism>
<gene>
    <name evidence="5" type="ORF">UFOPK3402_00857</name>
</gene>
<dbReference type="InterPro" id="IPR036428">
    <property type="entry name" value="PCD_sf"/>
</dbReference>
<accession>A0A6J7DTZ7</accession>
<sequence length="98" mass="11008">MREPMDVADIEEFCARRPRWSQDPARLVGSAQADSFAQAIRWVNRIAAAAEAIDHHPDIDIRWRSLNFSLTTHSAGAITELDLELADRIDEIVDGPEP</sequence>
<dbReference type="CDD" id="cd00488">
    <property type="entry name" value="PCD_DCoH"/>
    <property type="match status" value="1"/>
</dbReference>
<comment type="similarity">
    <text evidence="2">Belongs to the pterin-4-alpha-carbinolamine dehydratase family.</text>
</comment>
<dbReference type="GO" id="GO:0008124">
    <property type="term" value="F:4-alpha-hydroxytetrahydrobiopterin dehydratase activity"/>
    <property type="evidence" value="ECO:0007669"/>
    <property type="project" value="UniProtKB-EC"/>
</dbReference>
<reference evidence="5" key="1">
    <citation type="submission" date="2020-05" db="EMBL/GenBank/DDBJ databases">
        <authorList>
            <person name="Chiriac C."/>
            <person name="Salcher M."/>
            <person name="Ghai R."/>
            <person name="Kavagutti S V."/>
        </authorList>
    </citation>
    <scope>NUCLEOTIDE SEQUENCE</scope>
</reference>
<dbReference type="EMBL" id="CAFBLS010000091">
    <property type="protein sequence ID" value="CAB4874107.1"/>
    <property type="molecule type" value="Genomic_DNA"/>
</dbReference>